<organism evidence="2 3">
    <name type="scientific">Rhodoferax antarcticus ANT.BR</name>
    <dbReference type="NCBI Taxonomy" id="1111071"/>
    <lineage>
        <taxon>Bacteria</taxon>
        <taxon>Pseudomonadati</taxon>
        <taxon>Pseudomonadota</taxon>
        <taxon>Betaproteobacteria</taxon>
        <taxon>Burkholderiales</taxon>
        <taxon>Comamonadaceae</taxon>
        <taxon>Rhodoferax</taxon>
    </lineage>
</organism>
<feature type="region of interest" description="Disordered" evidence="1">
    <location>
        <begin position="1"/>
        <end position="50"/>
    </location>
</feature>
<evidence type="ECO:0000313" key="3">
    <source>
        <dbReference type="Proteomes" id="UP000185911"/>
    </source>
</evidence>
<evidence type="ECO:0000313" key="2">
    <source>
        <dbReference type="EMBL" id="OLP05485.1"/>
    </source>
</evidence>
<accession>A0A1Q8YBX3</accession>
<comment type="caution">
    <text evidence="2">The sequence shown here is derived from an EMBL/GenBank/DDBJ whole genome shotgun (WGS) entry which is preliminary data.</text>
</comment>
<reference evidence="2 3" key="1">
    <citation type="submission" date="2017-01" db="EMBL/GenBank/DDBJ databases">
        <title>Genome sequence of Rhodoferax antarcticus ANT.BR, a psychrophilic purple nonsulfur bacterium from an Antarctic microbial mat.</title>
        <authorList>
            <person name="Baker J."/>
            <person name="Riester C."/>
            <person name="Skinner B."/>
            <person name="Newell A."/>
            <person name="Swingley W."/>
            <person name="Madigan M."/>
            <person name="Jung D."/>
            <person name="Asao M."/>
            <person name="Chen M."/>
            <person name="Loughlin P."/>
            <person name="Pan H."/>
            <person name="Lin S."/>
            <person name="Li N."/>
            <person name="Shaw J."/>
            <person name="Prado M."/>
            <person name="Sherman C."/>
            <person name="Li X."/>
            <person name="Tang J."/>
            <person name="Blankenship R."/>
            <person name="Zhao T."/>
            <person name="Touchman J."/>
            <person name="Sattley M."/>
        </authorList>
    </citation>
    <scope>NUCLEOTIDE SEQUENCE [LARGE SCALE GENOMIC DNA]</scope>
    <source>
        <strain evidence="2 3">ANT.BR</strain>
    </source>
</reference>
<keyword evidence="3" id="KW-1185">Reference proteome</keyword>
<name>A0A1Q8YBX3_9BURK</name>
<dbReference type="Proteomes" id="UP000185911">
    <property type="component" value="Unassembled WGS sequence"/>
</dbReference>
<protein>
    <submittedName>
        <fullName evidence="2">Uncharacterized protein</fullName>
    </submittedName>
</protein>
<sequence>MPNLKPCQHCQVDTQDTQADVGKPQTNILEDSGVIRPFGQPVLTQSAVTQ</sequence>
<dbReference type="AlphaFoldDB" id="A0A1Q8YBX3"/>
<evidence type="ECO:0000256" key="1">
    <source>
        <dbReference type="SAM" id="MobiDB-lite"/>
    </source>
</evidence>
<proteinExistence type="predicted"/>
<dbReference type="EMBL" id="MSYM01000016">
    <property type="protein sequence ID" value="OLP05485.1"/>
    <property type="molecule type" value="Genomic_DNA"/>
</dbReference>
<gene>
    <name evidence="2" type="ORF">BLL52_3152</name>
</gene>
<feature type="compositionally biased region" description="Polar residues" evidence="1">
    <location>
        <begin position="11"/>
        <end position="29"/>
    </location>
</feature>